<keyword evidence="7" id="KW-0539">Nucleus</keyword>
<dbReference type="PANTHER" id="PTHR13257">
    <property type="entry name" value="NUCLEOPORIN NUP84-RELATED"/>
    <property type="match status" value="1"/>
</dbReference>
<protein>
    <submittedName>
        <fullName evidence="9">Nucleoporin nup82</fullName>
    </submittedName>
</protein>
<evidence type="ECO:0000313" key="10">
    <source>
        <dbReference type="Proteomes" id="UP000501346"/>
    </source>
</evidence>
<keyword evidence="10" id="KW-1185">Reference proteome</keyword>
<dbReference type="PANTHER" id="PTHR13257:SF0">
    <property type="entry name" value="NUCLEAR PORE COMPLEX PROTEIN NUP88"/>
    <property type="match status" value="1"/>
</dbReference>
<evidence type="ECO:0000256" key="6">
    <source>
        <dbReference type="ARBA" id="ARBA00023132"/>
    </source>
</evidence>
<dbReference type="AlphaFoldDB" id="A0A6C1EB26"/>
<evidence type="ECO:0000256" key="2">
    <source>
        <dbReference type="ARBA" id="ARBA00022448"/>
    </source>
</evidence>
<proteinExistence type="predicted"/>
<dbReference type="SUPFAM" id="SSF82171">
    <property type="entry name" value="DPP6 N-terminal domain-like"/>
    <property type="match status" value="1"/>
</dbReference>
<dbReference type="EMBL" id="CP049007">
    <property type="protein sequence ID" value="QID86053.1"/>
    <property type="molecule type" value="Genomic_DNA"/>
</dbReference>
<dbReference type="GO" id="GO:0000055">
    <property type="term" value="P:ribosomal large subunit export from nucleus"/>
    <property type="evidence" value="ECO:0007669"/>
    <property type="project" value="InterPro"/>
</dbReference>
<dbReference type="OrthoDB" id="341482at2759"/>
<dbReference type="GO" id="GO:0006406">
    <property type="term" value="P:mRNA export from nucleus"/>
    <property type="evidence" value="ECO:0007669"/>
    <property type="project" value="TreeGrafter"/>
</dbReference>
<gene>
    <name evidence="9" type="primary">NUP82_2</name>
    <name evidence="9" type="ORF">GRS66_008656</name>
</gene>
<evidence type="ECO:0000256" key="8">
    <source>
        <dbReference type="SAM" id="MobiDB-lite"/>
    </source>
</evidence>
<evidence type="ECO:0000256" key="5">
    <source>
        <dbReference type="ARBA" id="ARBA00023010"/>
    </source>
</evidence>
<dbReference type="GO" id="GO:0017056">
    <property type="term" value="F:structural constituent of nuclear pore"/>
    <property type="evidence" value="ECO:0007669"/>
    <property type="project" value="InterPro"/>
</dbReference>
<keyword evidence="5" id="KW-0811">Translocation</keyword>
<organism evidence="9 10">
    <name type="scientific">Saccharomyces pastorianus</name>
    <name type="common">Lager yeast</name>
    <name type="synonym">Saccharomyces cerevisiae x Saccharomyces eubayanus</name>
    <dbReference type="NCBI Taxonomy" id="27292"/>
    <lineage>
        <taxon>Eukaryota</taxon>
        <taxon>Fungi</taxon>
        <taxon>Dikarya</taxon>
        <taxon>Ascomycota</taxon>
        <taxon>Saccharomycotina</taxon>
        <taxon>Saccharomycetes</taxon>
        <taxon>Saccharomycetales</taxon>
        <taxon>Saccharomycetaceae</taxon>
        <taxon>Saccharomyces</taxon>
    </lineage>
</organism>
<keyword evidence="6" id="KW-0906">Nuclear pore complex</keyword>
<evidence type="ECO:0000256" key="7">
    <source>
        <dbReference type="ARBA" id="ARBA00023242"/>
    </source>
</evidence>
<keyword evidence="2" id="KW-0813">Transport</keyword>
<evidence type="ECO:0000256" key="4">
    <source>
        <dbReference type="ARBA" id="ARBA00022927"/>
    </source>
</evidence>
<dbReference type="Proteomes" id="UP000501346">
    <property type="component" value="Chromosome SeX-ScX"/>
</dbReference>
<accession>A0A6C1EB26</accession>
<dbReference type="GO" id="GO:0006606">
    <property type="term" value="P:protein import into nucleus"/>
    <property type="evidence" value="ECO:0007669"/>
    <property type="project" value="TreeGrafter"/>
</dbReference>
<keyword evidence="4" id="KW-0653">Protein transport</keyword>
<feature type="region of interest" description="Disordered" evidence="8">
    <location>
        <begin position="459"/>
        <end position="478"/>
    </location>
</feature>
<sequence>MPQSDSLAALPIFQASLSARQTPRYIFSSHNGTRLVVIQDNIIRWCSSLTDPSYQSLSFSRHLVLDDTFHVISCASGDLLCFYNGQEIFVMEIPWGYSNVEDVSIQDAFQVFHYSINESELGSNSLIKKVLFHPKSYNNSCIVVLKKDDTITMFDILNQHKRPIVLNKCNSSFGLDARVNDITDLAFSKDGLTLYCLNTTEGGDIFALYPFLPSVLSLSEKDLGWILNKSLVMYESLNSTTDYKVKRNITKQLQFVSKLHKNWDSKLAKVQIDDEYRLMKMQGPFTINPFPNELYDYTASKITTIPIDNEQSEIICVSFDDGSLILLFQDLEMSMSWDVDNYVYNNSLILIERTKLQQKEMKCLTTLPDQLGKLYVTFKSSVHQLDCTSWTSVLSKCIDESDLNALADVKFVSNFEDIATIEQLSNFAYINWNNKSSLALISKEKLTIQNISSHKEEQSLNDSAALGTNEYSDKSDTGKRGYEISFTQPINEILSLNESFQKVCLSPCERIIPPADRQLPLKNEANENQLEIFTDISKKFLQKIIKAQSLGVSIHNRIHEQQFELTRQLQSTSKIIAKDEVLRKKLEAQTKKWDSQSSRQAKLMVRFSKLTQNLSKIAESDKFKEQNISHGEMEWFKEIRNQILQFNGFVHSQKSLQQDLSYLKRELIRIESETASADKKSQNEWDELRKMLEVDSKIIKECNEELVHVSQQLTTKTQ</sequence>
<comment type="subcellular location">
    <subcellularLocation>
        <location evidence="1">Nucleus</location>
        <location evidence="1">Nuclear pore complex</location>
    </subcellularLocation>
</comment>
<dbReference type="GO" id="GO:0000056">
    <property type="term" value="P:ribosomal small subunit export from nucleus"/>
    <property type="evidence" value="ECO:0007669"/>
    <property type="project" value="InterPro"/>
</dbReference>
<evidence type="ECO:0000313" key="9">
    <source>
        <dbReference type="EMBL" id="QID86053.1"/>
    </source>
</evidence>
<evidence type="ECO:0000256" key="3">
    <source>
        <dbReference type="ARBA" id="ARBA00022816"/>
    </source>
</evidence>
<dbReference type="GO" id="GO:0005643">
    <property type="term" value="C:nuclear pore"/>
    <property type="evidence" value="ECO:0007669"/>
    <property type="project" value="UniProtKB-SubCell"/>
</dbReference>
<dbReference type="InterPro" id="IPR037700">
    <property type="entry name" value="NUP88/NUP82"/>
</dbReference>
<reference evidence="9 10" key="1">
    <citation type="journal article" date="2019" name="BMC Genomics">
        <title>Chromosome level assembly and comparative genome analysis confirm lager-brewing yeasts originated from a single hybridization.</title>
        <authorList>
            <person name="Salazar A.N."/>
            <person name="Gorter de Vries A.R."/>
            <person name="van den Broek M."/>
            <person name="Brouwers N."/>
            <person name="de la Torre Cortes P."/>
            <person name="Kuijpers N.G.A."/>
            <person name="Daran J.G."/>
            <person name="Abeel T."/>
        </authorList>
    </citation>
    <scope>NUCLEOTIDE SEQUENCE [LARGE SCALE GENOMIC DNA]</scope>
    <source>
        <strain evidence="9 10">CBS 1483</strain>
    </source>
</reference>
<keyword evidence="3" id="KW-0509">mRNA transport</keyword>
<evidence type="ECO:0000256" key="1">
    <source>
        <dbReference type="ARBA" id="ARBA00004567"/>
    </source>
</evidence>
<name>A0A6C1EB26_SACPS</name>